<proteinExistence type="predicted"/>
<reference evidence="1 2" key="1">
    <citation type="submission" date="2016-10" db="EMBL/GenBank/DDBJ databases">
        <authorList>
            <person name="Varghese N."/>
            <person name="Submissions S."/>
        </authorList>
    </citation>
    <scope>NUCLEOTIDE SEQUENCE [LARGE SCALE GENOMIC DNA]</scope>
    <source>
        <strain evidence="1 2">DSM 17997</strain>
    </source>
</reference>
<sequence>MVVELFLIWLQIKLKAYGNYFRIASISIMKKNTDEKIVIDPFLLQLN</sequence>
<evidence type="ECO:0000313" key="1">
    <source>
        <dbReference type="EMBL" id="SDZ32264.1"/>
    </source>
</evidence>
<evidence type="ECO:0000313" key="2">
    <source>
        <dbReference type="Proteomes" id="UP000199663"/>
    </source>
</evidence>
<comment type="caution">
    <text evidence="1">The sequence shown here is derived from an EMBL/GenBank/DDBJ whole genome shotgun (WGS) entry which is preliminary data.</text>
</comment>
<accession>A0A1H3S2Z1</accession>
<gene>
    <name evidence="1" type="ORF">SAMN05444412_11066</name>
</gene>
<protein>
    <submittedName>
        <fullName evidence="1">Uncharacterized protein</fullName>
    </submittedName>
</protein>
<dbReference type="EMBL" id="FNQC01000010">
    <property type="protein sequence ID" value="SDZ32264.1"/>
    <property type="molecule type" value="Genomic_DNA"/>
</dbReference>
<organism evidence="1 2">
    <name type="scientific">Rhodonellum ikkaensis</name>
    <dbReference type="NCBI Taxonomy" id="336829"/>
    <lineage>
        <taxon>Bacteria</taxon>
        <taxon>Pseudomonadati</taxon>
        <taxon>Bacteroidota</taxon>
        <taxon>Cytophagia</taxon>
        <taxon>Cytophagales</taxon>
        <taxon>Cytophagaceae</taxon>
        <taxon>Rhodonellum</taxon>
    </lineage>
</organism>
<dbReference type="Proteomes" id="UP000199663">
    <property type="component" value="Unassembled WGS sequence"/>
</dbReference>
<name>A0A1H3S2Z1_9BACT</name>
<keyword evidence="2" id="KW-1185">Reference proteome</keyword>